<gene>
    <name evidence="7" type="ORF">A2Y64_04385</name>
</gene>
<protein>
    <recommendedName>
        <fullName evidence="6">Cation efflux protein transmembrane domain-containing protein</fullName>
    </recommendedName>
</protein>
<dbReference type="NCBIfam" id="TIGR01297">
    <property type="entry name" value="CDF"/>
    <property type="match status" value="1"/>
</dbReference>
<dbReference type="PANTHER" id="PTHR11562">
    <property type="entry name" value="CATION EFFLUX PROTEIN/ ZINC TRANSPORTER"/>
    <property type="match status" value="1"/>
</dbReference>
<feature type="transmembrane region" description="Helical" evidence="5">
    <location>
        <begin position="29"/>
        <end position="48"/>
    </location>
</feature>
<dbReference type="AlphaFoldDB" id="A0A1F5FB86"/>
<feature type="domain" description="Cation efflux protein transmembrane" evidence="6">
    <location>
        <begin position="28"/>
        <end position="211"/>
    </location>
</feature>
<keyword evidence="4 5" id="KW-0472">Membrane</keyword>
<evidence type="ECO:0000256" key="3">
    <source>
        <dbReference type="ARBA" id="ARBA00022989"/>
    </source>
</evidence>
<evidence type="ECO:0000259" key="6">
    <source>
        <dbReference type="Pfam" id="PF01545"/>
    </source>
</evidence>
<evidence type="ECO:0000256" key="5">
    <source>
        <dbReference type="SAM" id="Phobius"/>
    </source>
</evidence>
<keyword evidence="2 5" id="KW-0812">Transmembrane</keyword>
<dbReference type="InterPro" id="IPR002524">
    <property type="entry name" value="Cation_efflux"/>
</dbReference>
<dbReference type="InterPro" id="IPR027469">
    <property type="entry name" value="Cation_efflux_TMD_sf"/>
</dbReference>
<evidence type="ECO:0000313" key="8">
    <source>
        <dbReference type="Proteomes" id="UP000177187"/>
    </source>
</evidence>
<evidence type="ECO:0000256" key="1">
    <source>
        <dbReference type="ARBA" id="ARBA00004141"/>
    </source>
</evidence>
<dbReference type="STRING" id="1817816.A2Y64_04385"/>
<organism evidence="7 8">
    <name type="scientific">Candidatus Coatesbacteria bacterium RBG_13_66_14</name>
    <dbReference type="NCBI Taxonomy" id="1817816"/>
    <lineage>
        <taxon>Bacteria</taxon>
        <taxon>Candidatus Coatesiibacteriota</taxon>
    </lineage>
</organism>
<dbReference type="Proteomes" id="UP000177187">
    <property type="component" value="Unassembled WGS sequence"/>
</dbReference>
<dbReference type="PANTHER" id="PTHR11562:SF17">
    <property type="entry name" value="RE54080P-RELATED"/>
    <property type="match status" value="1"/>
</dbReference>
<proteinExistence type="predicted"/>
<dbReference type="InterPro" id="IPR050681">
    <property type="entry name" value="CDF/SLC30A"/>
</dbReference>
<dbReference type="SUPFAM" id="SSF161111">
    <property type="entry name" value="Cation efflux protein transmembrane domain-like"/>
    <property type="match status" value="1"/>
</dbReference>
<dbReference type="Pfam" id="PF01545">
    <property type="entry name" value="Cation_efflux"/>
    <property type="match status" value="1"/>
</dbReference>
<feature type="transmembrane region" description="Helical" evidence="5">
    <location>
        <begin position="131"/>
        <end position="149"/>
    </location>
</feature>
<dbReference type="EMBL" id="MFAF01000058">
    <property type="protein sequence ID" value="OGD76862.1"/>
    <property type="molecule type" value="Genomic_DNA"/>
</dbReference>
<reference evidence="7 8" key="1">
    <citation type="journal article" date="2016" name="Nat. Commun.">
        <title>Thousands of microbial genomes shed light on interconnected biogeochemical processes in an aquifer system.</title>
        <authorList>
            <person name="Anantharaman K."/>
            <person name="Brown C.T."/>
            <person name="Hug L.A."/>
            <person name="Sharon I."/>
            <person name="Castelle C.J."/>
            <person name="Probst A.J."/>
            <person name="Thomas B.C."/>
            <person name="Singh A."/>
            <person name="Wilkins M.J."/>
            <person name="Karaoz U."/>
            <person name="Brodie E.L."/>
            <person name="Williams K.H."/>
            <person name="Hubbard S.S."/>
            <person name="Banfield J.F."/>
        </authorList>
    </citation>
    <scope>NUCLEOTIDE SEQUENCE [LARGE SCALE GENOMIC DNA]</scope>
</reference>
<dbReference type="InterPro" id="IPR058533">
    <property type="entry name" value="Cation_efflux_TM"/>
</dbReference>
<feature type="transmembrane region" description="Helical" evidence="5">
    <location>
        <begin position="89"/>
        <end position="111"/>
    </location>
</feature>
<comment type="caution">
    <text evidence="7">The sequence shown here is derived from an EMBL/GenBank/DDBJ whole genome shotgun (WGS) entry which is preliminary data.</text>
</comment>
<keyword evidence="3 5" id="KW-1133">Transmembrane helix</keyword>
<dbReference type="GO" id="GO:0005385">
    <property type="term" value="F:zinc ion transmembrane transporter activity"/>
    <property type="evidence" value="ECO:0007669"/>
    <property type="project" value="TreeGrafter"/>
</dbReference>
<feature type="transmembrane region" description="Helical" evidence="5">
    <location>
        <begin position="161"/>
        <end position="187"/>
    </location>
</feature>
<comment type="subcellular location">
    <subcellularLocation>
        <location evidence="1">Membrane</location>
        <topology evidence="1">Multi-pass membrane protein</topology>
    </subcellularLocation>
</comment>
<evidence type="ECO:0000256" key="4">
    <source>
        <dbReference type="ARBA" id="ARBA00023136"/>
    </source>
</evidence>
<feature type="transmembrane region" description="Helical" evidence="5">
    <location>
        <begin position="193"/>
        <end position="210"/>
    </location>
</feature>
<dbReference type="Gene3D" id="1.20.1510.10">
    <property type="entry name" value="Cation efflux protein transmembrane domain"/>
    <property type="match status" value="1"/>
</dbReference>
<feature type="non-terminal residue" evidence="7">
    <location>
        <position position="211"/>
    </location>
</feature>
<accession>A0A1F5FB86</accession>
<dbReference type="GO" id="GO:0005886">
    <property type="term" value="C:plasma membrane"/>
    <property type="evidence" value="ECO:0007669"/>
    <property type="project" value="TreeGrafter"/>
</dbReference>
<sequence>MKHHHPKPATDDHGRAHDHRALGRSRLRLAIIVTAAAMVLEVVGGLVSKSLALVSDAGHMFTHLFALGVSYLALSWSERPATGDKSFGYYRGEVLAALVNGITVLAVVAFIAYEAVTAIITPHAVRTTEMLVVAGIGLVVNVITALLLLKAGKDDLNIKSALVHLVGDLGSSVAVVAGGVVMIFTGFWLLDPILSLGIAAVILVWSRGLIR</sequence>
<evidence type="ECO:0000256" key="2">
    <source>
        <dbReference type="ARBA" id="ARBA00022692"/>
    </source>
</evidence>
<feature type="transmembrane region" description="Helical" evidence="5">
    <location>
        <begin position="60"/>
        <end position="77"/>
    </location>
</feature>
<name>A0A1F5FB86_9BACT</name>
<evidence type="ECO:0000313" key="7">
    <source>
        <dbReference type="EMBL" id="OGD76862.1"/>
    </source>
</evidence>